<name>F6D3A7_METPW</name>
<dbReference type="STRING" id="868131.MSWAN_1688"/>
<dbReference type="KEGG" id="mew:MSWAN_1688"/>
<evidence type="ECO:0000313" key="1">
    <source>
        <dbReference type="EMBL" id="AEG18699.1"/>
    </source>
</evidence>
<dbReference type="HOGENOM" id="CLU_2968502_0_0_2"/>
<dbReference type="Proteomes" id="UP000009231">
    <property type="component" value="Chromosome"/>
</dbReference>
<organism evidence="1 2">
    <name type="scientific">Methanobacterium paludis (strain DSM 25820 / JCM 18151 / SWAN1)</name>
    <dbReference type="NCBI Taxonomy" id="868131"/>
    <lineage>
        <taxon>Archaea</taxon>
        <taxon>Methanobacteriati</taxon>
        <taxon>Methanobacteriota</taxon>
        <taxon>Methanomada group</taxon>
        <taxon>Methanobacteria</taxon>
        <taxon>Methanobacteriales</taxon>
        <taxon>Methanobacteriaceae</taxon>
        <taxon>Methanobacterium</taxon>
    </lineage>
</organism>
<sequence>MADEKGTVDEQFSVRIPQDLAAEVRKYSRQEYGEKAGSIKKFVINAFETEISRIKSKE</sequence>
<protein>
    <recommendedName>
        <fullName evidence="3">Transcriptional regulator, CopG family</fullName>
    </recommendedName>
</protein>
<dbReference type="EMBL" id="CP002772">
    <property type="protein sequence ID" value="AEG18699.1"/>
    <property type="molecule type" value="Genomic_DNA"/>
</dbReference>
<reference evidence="1 2" key="1">
    <citation type="journal article" date="2014" name="Int. J. Syst. Evol. Microbiol.">
        <title>Methanobacterium paludis sp. nov. and a novel strain of Methanobacterium lacus isolated from northern peatlands.</title>
        <authorList>
            <person name="Cadillo-Quiroz H."/>
            <person name="Brauer S.L."/>
            <person name="Goodson N."/>
            <person name="Yavitt J.B."/>
            <person name="Zinder S.H."/>
        </authorList>
    </citation>
    <scope>NUCLEOTIDE SEQUENCE [LARGE SCALE GENOMIC DNA]</scope>
    <source>
        <strain evidence="2">DSM 25820 / JCM 18151 / SWAN1</strain>
    </source>
</reference>
<dbReference type="AlphaFoldDB" id="F6D3A7"/>
<dbReference type="RefSeq" id="WP_013826198.1">
    <property type="nucleotide sequence ID" value="NC_015574.1"/>
</dbReference>
<evidence type="ECO:0000313" key="2">
    <source>
        <dbReference type="Proteomes" id="UP000009231"/>
    </source>
</evidence>
<keyword evidence="2" id="KW-1185">Reference proteome</keyword>
<proteinExistence type="predicted"/>
<evidence type="ECO:0008006" key="3">
    <source>
        <dbReference type="Google" id="ProtNLM"/>
    </source>
</evidence>
<dbReference type="GeneID" id="42441941"/>
<gene>
    <name evidence="1" type="ordered locus">MSWAN_1688</name>
</gene>
<accession>F6D3A7</accession>